<gene>
    <name evidence="4" type="ORF">NYR54_03315</name>
</gene>
<feature type="region of interest" description="Disordered" evidence="2">
    <location>
        <begin position="1"/>
        <end position="22"/>
    </location>
</feature>
<dbReference type="InterPro" id="IPR036366">
    <property type="entry name" value="PGBDSf"/>
</dbReference>
<feature type="region of interest" description="Disordered" evidence="2">
    <location>
        <begin position="569"/>
        <end position="679"/>
    </location>
</feature>
<evidence type="ECO:0000256" key="1">
    <source>
        <dbReference type="SAM" id="Coils"/>
    </source>
</evidence>
<reference evidence="4" key="1">
    <citation type="submission" date="2022-08" db="EMBL/GenBank/DDBJ databases">
        <title>Chelativorans sichuanense sp. nov., a paraffin oil-degrading bacterium isolated from a mixture of oil-based drill cuttings and paddy soil.</title>
        <authorList>
            <person name="Yu J."/>
            <person name="Liu H."/>
            <person name="Chen Q."/>
        </authorList>
    </citation>
    <scope>NUCLEOTIDE SEQUENCE</scope>
    <source>
        <strain evidence="4">SCAU 2101</strain>
    </source>
</reference>
<feature type="domain" description="Peptidoglycan binding-like" evidence="3">
    <location>
        <begin position="1118"/>
        <end position="1171"/>
    </location>
</feature>
<feature type="region of interest" description="Disordered" evidence="2">
    <location>
        <begin position="799"/>
        <end position="839"/>
    </location>
</feature>
<name>A0A9X3AZ78_9HYPH</name>
<evidence type="ECO:0000259" key="3">
    <source>
        <dbReference type="Pfam" id="PF01471"/>
    </source>
</evidence>
<feature type="compositionally biased region" description="Low complexity" evidence="2">
    <location>
        <begin position="799"/>
        <end position="825"/>
    </location>
</feature>
<dbReference type="AlphaFoldDB" id="A0A9X3AZ78"/>
<feature type="coiled-coil region" evidence="1">
    <location>
        <begin position="419"/>
        <end position="468"/>
    </location>
</feature>
<dbReference type="InterPro" id="IPR011990">
    <property type="entry name" value="TPR-like_helical_dom_sf"/>
</dbReference>
<dbReference type="Pfam" id="PF08238">
    <property type="entry name" value="Sel1"/>
    <property type="match status" value="4"/>
</dbReference>
<dbReference type="Gene3D" id="1.20.58.60">
    <property type="match status" value="1"/>
</dbReference>
<accession>A0A9X3AZ78</accession>
<feature type="compositionally biased region" description="Low complexity" evidence="2">
    <location>
        <begin position="600"/>
        <end position="609"/>
    </location>
</feature>
<feature type="region of interest" description="Disordered" evidence="2">
    <location>
        <begin position="716"/>
        <end position="742"/>
    </location>
</feature>
<dbReference type="Proteomes" id="UP001149009">
    <property type="component" value="Unassembled WGS sequence"/>
</dbReference>
<sequence length="1179" mass="127614">MNTKRSYLENLNAGRQRRSGNALEEINRTLDQLQHRLERALEGRERGSSVEDDIAQRMERLSDRAGMRGYSHRAASGETGWSRRRAETPPLRGYGPDRTAVDPEGMHGAVNAGIRQEFAALREEMNRLTAAVPHSPAADGLKQELDRLSDAVSRLAERSDDRSIKLLRLELEQLKLSLAKLAREETVRALDRRWDALEDRLSRPDPMVERLAARLEEISAAVDNLPQSLSLRSLEERIRALAGSIDQLAGQQSRPDLYAMVEERLDEISRAITASAAMAHSPSFDISALERIEARISSLSSQIDEVVQDRPGGLIVERLNALSERVDEIARRIEIPEQVVERFAAHIARISERLDTVPAAPDTDHLFRGLEDRFAHLAELVERRQEDAIQEGRSLFHDLERRLEEIAGRFDSPDGASALRALEARLEDITGRLDDAASASPVVDPELFRNLEIQLANLSAQLAQPEREPAGLHDLGPRLDSIERSISESHNAILEAARQAAAEAAERFAAAASNAGDDGLLREEIEKLHALTRKADERNTKTFEAIHDTLLKIVDRLGALEAGIEETPGKISLDHTPPLETEITGFGGDAQESRRRRTPAEAAAAAAEAALKDEIPDNEPAGRSMLSQFSRAFSGRRREEVELGEREEPMLSADEETEPAIEPGRLNEPLEPGSGAPDLNAIMRRVRDTQEAHSREEEAARADFIAAARRAAQAAAAEASALRDRRENPAGKPRKSGRGGLLGRNRKKLLATVAAGIVIIGSLLFARTLLQDPEPALVAEPVQSGAPVDGENIAAEPMAGAEPAAGEVAAEAPAAEAGSPARIAGSQAQEDPGADTTAEAEAPVEILPDADENAQTAEALPPSEITTSALSADALPDADIDDPAGPATLQIPEIPAEIEPDALREAAAEGDPEALFEIGRRYAEGRGVEPDLAKAARWYELAAEQGLAPAQYRIGNFYEKGTGVERDIAKAKMWYQLAAEQGNASAMHNLGVLYAMGADGTADHETAARWFRRAAELGVADSQFNLGILSAKGAGVPRDLGEAYMWFDIVARTGDADAAAKRDEIAAAMAPTELVKAQDRARAWEARQPVPEANMVDIPAEWTSDASITTGSVDMRKAITNVQLILNKNGFDAGPADGVLGDRTRAAIRAFQKANGLPETGEIDDALVRALLKKNESTG</sequence>
<dbReference type="Pfam" id="PF01471">
    <property type="entry name" value="PG_binding_1"/>
    <property type="match status" value="1"/>
</dbReference>
<feature type="region of interest" description="Disordered" evidence="2">
    <location>
        <begin position="67"/>
        <end position="105"/>
    </location>
</feature>
<protein>
    <submittedName>
        <fullName evidence="4">Peptidoglycan-binding protein</fullName>
    </submittedName>
</protein>
<feature type="coiled-coil region" evidence="1">
    <location>
        <begin position="111"/>
        <end position="184"/>
    </location>
</feature>
<dbReference type="SMART" id="SM00671">
    <property type="entry name" value="SEL1"/>
    <property type="match status" value="4"/>
</dbReference>
<proteinExistence type="predicted"/>
<dbReference type="InterPro" id="IPR006597">
    <property type="entry name" value="Sel1-like"/>
</dbReference>
<comment type="caution">
    <text evidence="4">The sequence shown here is derived from an EMBL/GenBank/DDBJ whole genome shotgun (WGS) entry which is preliminary data.</text>
</comment>
<keyword evidence="1" id="KW-0175">Coiled coil</keyword>
<dbReference type="InterPro" id="IPR002477">
    <property type="entry name" value="Peptidoglycan-bd-like"/>
</dbReference>
<dbReference type="SUPFAM" id="SSF81901">
    <property type="entry name" value="HCP-like"/>
    <property type="match status" value="1"/>
</dbReference>
<dbReference type="Gene3D" id="1.25.40.10">
    <property type="entry name" value="Tetratricopeptide repeat domain"/>
    <property type="match status" value="1"/>
</dbReference>
<dbReference type="PANTHER" id="PTHR11102">
    <property type="entry name" value="SEL-1-LIKE PROTEIN"/>
    <property type="match status" value="1"/>
</dbReference>
<feature type="compositionally biased region" description="Basic and acidic residues" evidence="2">
    <location>
        <begin position="636"/>
        <end position="649"/>
    </location>
</feature>
<dbReference type="SUPFAM" id="SSF47090">
    <property type="entry name" value="PGBD-like"/>
    <property type="match status" value="1"/>
</dbReference>
<dbReference type="InterPro" id="IPR050767">
    <property type="entry name" value="Sel1_AlgK"/>
</dbReference>
<dbReference type="PANTHER" id="PTHR11102:SF160">
    <property type="entry name" value="ERAD-ASSOCIATED E3 UBIQUITIN-PROTEIN LIGASE COMPONENT HRD3"/>
    <property type="match status" value="1"/>
</dbReference>
<evidence type="ECO:0000256" key="2">
    <source>
        <dbReference type="SAM" id="MobiDB-lite"/>
    </source>
</evidence>
<dbReference type="Gene3D" id="1.10.101.10">
    <property type="entry name" value="PGBD-like superfamily/PGBD"/>
    <property type="match status" value="1"/>
</dbReference>
<dbReference type="InterPro" id="IPR036365">
    <property type="entry name" value="PGBD-like_sf"/>
</dbReference>
<dbReference type="RefSeq" id="WP_261514033.1">
    <property type="nucleotide sequence ID" value="NZ_JAODNV010000004.1"/>
</dbReference>
<keyword evidence="5" id="KW-1185">Reference proteome</keyword>
<organism evidence="4 5">
    <name type="scientific">Chelativorans petroleitrophicus</name>
    <dbReference type="NCBI Taxonomy" id="2975484"/>
    <lineage>
        <taxon>Bacteria</taxon>
        <taxon>Pseudomonadati</taxon>
        <taxon>Pseudomonadota</taxon>
        <taxon>Alphaproteobacteria</taxon>
        <taxon>Hyphomicrobiales</taxon>
        <taxon>Phyllobacteriaceae</taxon>
        <taxon>Chelativorans</taxon>
    </lineage>
</organism>
<evidence type="ECO:0000313" key="4">
    <source>
        <dbReference type="EMBL" id="MCT8989329.1"/>
    </source>
</evidence>
<dbReference type="EMBL" id="JAODNV010000004">
    <property type="protein sequence ID" value="MCT8989329.1"/>
    <property type="molecule type" value="Genomic_DNA"/>
</dbReference>
<evidence type="ECO:0000313" key="5">
    <source>
        <dbReference type="Proteomes" id="UP001149009"/>
    </source>
</evidence>